<name>A0ABU3PI38_9BURK</name>
<dbReference type="InterPro" id="IPR051156">
    <property type="entry name" value="Mito/Outer_Membr_Metalloprot"/>
</dbReference>
<evidence type="ECO:0000256" key="3">
    <source>
        <dbReference type="ARBA" id="ARBA00022801"/>
    </source>
</evidence>
<keyword evidence="3 6" id="KW-0378">Hydrolase</keyword>
<evidence type="ECO:0000256" key="6">
    <source>
        <dbReference type="RuleBase" id="RU003983"/>
    </source>
</evidence>
<dbReference type="PANTHER" id="PTHR22726">
    <property type="entry name" value="METALLOENDOPEPTIDASE OMA1"/>
    <property type="match status" value="1"/>
</dbReference>
<gene>
    <name evidence="9" type="ORF">RQP53_22620</name>
</gene>
<comment type="similarity">
    <text evidence="6">Belongs to the peptidase M48 family.</text>
</comment>
<evidence type="ECO:0000256" key="7">
    <source>
        <dbReference type="SAM" id="MobiDB-lite"/>
    </source>
</evidence>
<evidence type="ECO:0000313" key="10">
    <source>
        <dbReference type="Proteomes" id="UP001246372"/>
    </source>
</evidence>
<evidence type="ECO:0000259" key="8">
    <source>
        <dbReference type="Pfam" id="PF01435"/>
    </source>
</evidence>
<evidence type="ECO:0000256" key="2">
    <source>
        <dbReference type="ARBA" id="ARBA00022723"/>
    </source>
</evidence>
<feature type="compositionally biased region" description="Basic and acidic residues" evidence="7">
    <location>
        <begin position="299"/>
        <end position="323"/>
    </location>
</feature>
<dbReference type="PANTHER" id="PTHR22726:SF1">
    <property type="entry name" value="METALLOENDOPEPTIDASE OMA1, MITOCHONDRIAL"/>
    <property type="match status" value="1"/>
</dbReference>
<organism evidence="9 10">
    <name type="scientific">Roseateles aquae</name>
    <dbReference type="NCBI Taxonomy" id="3077235"/>
    <lineage>
        <taxon>Bacteria</taxon>
        <taxon>Pseudomonadati</taxon>
        <taxon>Pseudomonadota</taxon>
        <taxon>Betaproteobacteria</taxon>
        <taxon>Burkholderiales</taxon>
        <taxon>Sphaerotilaceae</taxon>
        <taxon>Roseateles</taxon>
    </lineage>
</organism>
<dbReference type="Proteomes" id="UP001246372">
    <property type="component" value="Unassembled WGS sequence"/>
</dbReference>
<evidence type="ECO:0000256" key="5">
    <source>
        <dbReference type="ARBA" id="ARBA00023049"/>
    </source>
</evidence>
<dbReference type="Gene3D" id="3.30.2010.10">
    <property type="entry name" value="Metalloproteases ('zincins'), catalytic domain"/>
    <property type="match status" value="1"/>
</dbReference>
<keyword evidence="2" id="KW-0479">Metal-binding</keyword>
<keyword evidence="5 6" id="KW-0482">Metalloprotease</keyword>
<keyword evidence="4 6" id="KW-0862">Zinc</keyword>
<reference evidence="9" key="1">
    <citation type="submission" date="2023-09" db="EMBL/GenBank/DDBJ databases">
        <title>Paucibacter sp. APW11 Genome sequencing and assembly.</title>
        <authorList>
            <person name="Kim I."/>
        </authorList>
    </citation>
    <scope>NUCLEOTIDE SEQUENCE</scope>
    <source>
        <strain evidence="9">APW11</strain>
    </source>
</reference>
<evidence type="ECO:0000256" key="1">
    <source>
        <dbReference type="ARBA" id="ARBA00022670"/>
    </source>
</evidence>
<comment type="cofactor">
    <cofactor evidence="6">
        <name>Zn(2+)</name>
        <dbReference type="ChEBI" id="CHEBI:29105"/>
    </cofactor>
    <text evidence="6">Binds 1 zinc ion per subunit.</text>
</comment>
<sequence length="323" mass="35021">MSQRPDSTIFDPAAEPLLPSAPRHGFGQCACHGGPTRRLFSGLLIGGAALASLPALAREGVEVGENSKFTKLVSAEQVEAAAQQQYQQMLRQAAQQRALAPPTHPQVQRLRAIADRIIPFAQPWNERARSWRWEVNLIGSPQLNAFCMPGGKIAFYYGILDKLQLNDDEVAMVMGHEVAHALREHARERMGKTAATRLGAGLISSLLGLGNVGDSLLSMGSQLLTLEFSRSDESEADLVGMELAARAGYNPEAGVSLWQKMGAASKGAPPQWLSTHPAGPTRIKDIEANLPKVQALYQRADKPPQRFEPAKPLRRKDGPSEGQ</sequence>
<dbReference type="Pfam" id="PF01435">
    <property type="entry name" value="Peptidase_M48"/>
    <property type="match status" value="1"/>
</dbReference>
<dbReference type="CDD" id="cd07331">
    <property type="entry name" value="M48C_Oma1_like"/>
    <property type="match status" value="1"/>
</dbReference>
<keyword evidence="10" id="KW-1185">Reference proteome</keyword>
<evidence type="ECO:0000313" key="9">
    <source>
        <dbReference type="EMBL" id="MDT9002090.1"/>
    </source>
</evidence>
<dbReference type="RefSeq" id="WP_315652972.1">
    <property type="nucleotide sequence ID" value="NZ_JAVXZY010000012.1"/>
</dbReference>
<dbReference type="InterPro" id="IPR001915">
    <property type="entry name" value="Peptidase_M48"/>
</dbReference>
<dbReference type="EMBL" id="JAVXZY010000012">
    <property type="protein sequence ID" value="MDT9002090.1"/>
    <property type="molecule type" value="Genomic_DNA"/>
</dbReference>
<accession>A0ABU3PI38</accession>
<evidence type="ECO:0000256" key="4">
    <source>
        <dbReference type="ARBA" id="ARBA00022833"/>
    </source>
</evidence>
<feature type="domain" description="Peptidase M48" evidence="8">
    <location>
        <begin position="109"/>
        <end position="288"/>
    </location>
</feature>
<keyword evidence="1 6" id="KW-0645">Protease</keyword>
<proteinExistence type="inferred from homology"/>
<protein>
    <submittedName>
        <fullName evidence="9">M48 family metallopeptidase</fullName>
    </submittedName>
</protein>
<comment type="caution">
    <text evidence="9">The sequence shown here is derived from an EMBL/GenBank/DDBJ whole genome shotgun (WGS) entry which is preliminary data.</text>
</comment>
<feature type="region of interest" description="Disordered" evidence="7">
    <location>
        <begin position="297"/>
        <end position="323"/>
    </location>
</feature>